<evidence type="ECO:0000313" key="2">
    <source>
        <dbReference type="EMBL" id="KAJ7328967.1"/>
    </source>
</evidence>
<gene>
    <name evidence="2" type="ORF">DFH08DRAFT_815714</name>
</gene>
<accession>A0AAD7EIX2</accession>
<reference evidence="2" key="1">
    <citation type="submission" date="2023-03" db="EMBL/GenBank/DDBJ databases">
        <title>Massive genome expansion in bonnet fungi (Mycena s.s.) driven by repeated elements and novel gene families across ecological guilds.</title>
        <authorList>
            <consortium name="Lawrence Berkeley National Laboratory"/>
            <person name="Harder C.B."/>
            <person name="Miyauchi S."/>
            <person name="Viragh M."/>
            <person name="Kuo A."/>
            <person name="Thoen E."/>
            <person name="Andreopoulos B."/>
            <person name="Lu D."/>
            <person name="Skrede I."/>
            <person name="Drula E."/>
            <person name="Henrissat B."/>
            <person name="Morin E."/>
            <person name="Kohler A."/>
            <person name="Barry K."/>
            <person name="LaButti K."/>
            <person name="Morin E."/>
            <person name="Salamov A."/>
            <person name="Lipzen A."/>
            <person name="Mereny Z."/>
            <person name="Hegedus B."/>
            <person name="Baldrian P."/>
            <person name="Stursova M."/>
            <person name="Weitz H."/>
            <person name="Taylor A."/>
            <person name="Grigoriev I.V."/>
            <person name="Nagy L.G."/>
            <person name="Martin F."/>
            <person name="Kauserud H."/>
        </authorList>
    </citation>
    <scope>NUCLEOTIDE SEQUENCE</scope>
    <source>
        <strain evidence="2">CBHHK002</strain>
    </source>
</reference>
<proteinExistence type="predicted"/>
<evidence type="ECO:0000256" key="1">
    <source>
        <dbReference type="SAM" id="MobiDB-lite"/>
    </source>
</evidence>
<dbReference type="EMBL" id="JARIHO010000038">
    <property type="protein sequence ID" value="KAJ7328967.1"/>
    <property type="molecule type" value="Genomic_DNA"/>
</dbReference>
<feature type="region of interest" description="Disordered" evidence="1">
    <location>
        <begin position="1"/>
        <end position="20"/>
    </location>
</feature>
<evidence type="ECO:0000313" key="3">
    <source>
        <dbReference type="Proteomes" id="UP001218218"/>
    </source>
</evidence>
<keyword evidence="3" id="KW-1185">Reference proteome</keyword>
<dbReference type="Proteomes" id="UP001218218">
    <property type="component" value="Unassembled WGS sequence"/>
</dbReference>
<name>A0AAD7EIX2_9AGAR</name>
<sequence length="383" mass="42992">MSDIGSIEPPKLESDDRAGQFGPTLTVWNHRQPACDTCGRLESSLTGHGKSKKKQRQSLLSCSRKSVRSRTGSAGTIIGAICLKPIENCRRTINDPTFDLVDKVVHWNFLNLANHILIASAAVKNDSNLAKSVGVAIFLKLVAERSPSKYDHRSFIIEKVVLVPREKIEKYVEDQEWVKENFEDDVGEHMKLLVGFCRLPGPYKLSEHQLWKLSISSISEGEDVLPPGFDFHRYITHVNRGISHFHASFWPLPRDISDAELEDPELQPPEEWISYALRHHTTISGLRGQGVVGIELPDGTRVPIYKVDANGHLRRCTPGETDTDGTEEFKKPLVDSSRMVRMLSGWLEHFTLLQKVGLETTEEKFPGATAEEVLASRLRPTGE</sequence>
<protein>
    <submittedName>
        <fullName evidence="2">Uncharacterized protein</fullName>
    </submittedName>
</protein>
<dbReference type="AlphaFoldDB" id="A0AAD7EIX2"/>
<organism evidence="2 3">
    <name type="scientific">Mycena albidolilacea</name>
    <dbReference type="NCBI Taxonomy" id="1033008"/>
    <lineage>
        <taxon>Eukaryota</taxon>
        <taxon>Fungi</taxon>
        <taxon>Dikarya</taxon>
        <taxon>Basidiomycota</taxon>
        <taxon>Agaricomycotina</taxon>
        <taxon>Agaricomycetes</taxon>
        <taxon>Agaricomycetidae</taxon>
        <taxon>Agaricales</taxon>
        <taxon>Marasmiineae</taxon>
        <taxon>Mycenaceae</taxon>
        <taxon>Mycena</taxon>
    </lineage>
</organism>
<comment type="caution">
    <text evidence="2">The sequence shown here is derived from an EMBL/GenBank/DDBJ whole genome shotgun (WGS) entry which is preliminary data.</text>
</comment>